<evidence type="ECO:0000313" key="7">
    <source>
        <dbReference type="EMBL" id="CAI0553943.1"/>
    </source>
</evidence>
<reference evidence="8" key="1">
    <citation type="submission" date="2022-08" db="EMBL/GenBank/DDBJ databases">
        <authorList>
            <person name="Gutierrez-Valencia J."/>
        </authorList>
    </citation>
    <scope>NUCLEOTIDE SEQUENCE</scope>
</reference>
<keyword evidence="4" id="KW-0804">Transcription</keyword>
<dbReference type="InterPro" id="IPR015300">
    <property type="entry name" value="DNA-bd_pseudobarrel_sf"/>
</dbReference>
<dbReference type="InterPro" id="IPR003340">
    <property type="entry name" value="B3_DNA-bd"/>
</dbReference>
<accession>A0AAV0RAB1</accession>
<evidence type="ECO:0000256" key="3">
    <source>
        <dbReference type="ARBA" id="ARBA00023125"/>
    </source>
</evidence>
<name>A0AAV0RAB1_9ROSI</name>
<dbReference type="Proteomes" id="UP001154282">
    <property type="component" value="Unassembled WGS sequence"/>
</dbReference>
<keyword evidence="9" id="KW-1185">Reference proteome</keyword>
<evidence type="ECO:0000256" key="1">
    <source>
        <dbReference type="ARBA" id="ARBA00004123"/>
    </source>
</evidence>
<dbReference type="Pfam" id="PF02362">
    <property type="entry name" value="B3"/>
    <property type="match status" value="1"/>
</dbReference>
<organism evidence="8 9">
    <name type="scientific">Linum tenue</name>
    <dbReference type="NCBI Taxonomy" id="586396"/>
    <lineage>
        <taxon>Eukaryota</taxon>
        <taxon>Viridiplantae</taxon>
        <taxon>Streptophyta</taxon>
        <taxon>Embryophyta</taxon>
        <taxon>Tracheophyta</taxon>
        <taxon>Spermatophyta</taxon>
        <taxon>Magnoliopsida</taxon>
        <taxon>eudicotyledons</taxon>
        <taxon>Gunneridae</taxon>
        <taxon>Pentapetalae</taxon>
        <taxon>rosids</taxon>
        <taxon>fabids</taxon>
        <taxon>Malpighiales</taxon>
        <taxon>Linaceae</taxon>
        <taxon>Linum</taxon>
    </lineage>
</organism>
<dbReference type="SUPFAM" id="SSF101936">
    <property type="entry name" value="DNA-binding pseudobarrel domain"/>
    <property type="match status" value="1"/>
</dbReference>
<evidence type="ECO:0000256" key="5">
    <source>
        <dbReference type="ARBA" id="ARBA00023242"/>
    </source>
</evidence>
<dbReference type="GO" id="GO:0005634">
    <property type="term" value="C:nucleus"/>
    <property type="evidence" value="ECO:0007669"/>
    <property type="project" value="UniProtKB-SubCell"/>
</dbReference>
<dbReference type="GO" id="GO:0003677">
    <property type="term" value="F:DNA binding"/>
    <property type="evidence" value="ECO:0007669"/>
    <property type="project" value="UniProtKB-KW"/>
</dbReference>
<comment type="caution">
    <text evidence="8">The sequence shown here is derived from an EMBL/GenBank/DDBJ whole genome shotgun (WGS) entry which is preliminary data.</text>
</comment>
<dbReference type="PROSITE" id="PS50863">
    <property type="entry name" value="B3"/>
    <property type="match status" value="1"/>
</dbReference>
<sequence>MAKRKQSMYPLAFQLGTLGKTRSQLQVTDKTWTMALCRYMKDKYVYFCEGWPEIAEGNLLKQGDICIFECVPRWTNVLLKVTVIREC</sequence>
<comment type="subcellular location">
    <subcellularLocation>
        <location evidence="1">Nucleus</location>
    </subcellularLocation>
</comment>
<keyword evidence="5" id="KW-0539">Nucleus</keyword>
<dbReference type="Gene3D" id="2.40.330.10">
    <property type="entry name" value="DNA-binding pseudobarrel domain"/>
    <property type="match status" value="1"/>
</dbReference>
<evidence type="ECO:0000313" key="8">
    <source>
        <dbReference type="EMBL" id="CAI0554285.1"/>
    </source>
</evidence>
<dbReference type="CDD" id="cd10017">
    <property type="entry name" value="B3_DNA"/>
    <property type="match status" value="1"/>
</dbReference>
<evidence type="ECO:0000259" key="6">
    <source>
        <dbReference type="PROSITE" id="PS50863"/>
    </source>
</evidence>
<feature type="domain" description="TF-B3" evidence="6">
    <location>
        <begin position="1"/>
        <end position="87"/>
    </location>
</feature>
<evidence type="ECO:0000313" key="9">
    <source>
        <dbReference type="Proteomes" id="UP001154282"/>
    </source>
</evidence>
<gene>
    <name evidence="7" type="ORF">LITE_LOCUS47013</name>
    <name evidence="8" type="ORF">LITE_LOCUS47138</name>
</gene>
<keyword evidence="3" id="KW-0238">DNA-binding</keyword>
<dbReference type="EMBL" id="CAMGYJ010000010">
    <property type="protein sequence ID" value="CAI0554285.1"/>
    <property type="molecule type" value="Genomic_DNA"/>
</dbReference>
<keyword evidence="2" id="KW-0805">Transcription regulation</keyword>
<dbReference type="EMBL" id="CAMGYJ010000010">
    <property type="protein sequence ID" value="CAI0553943.1"/>
    <property type="molecule type" value="Genomic_DNA"/>
</dbReference>
<proteinExistence type="predicted"/>
<dbReference type="AlphaFoldDB" id="A0AAV0RAB1"/>
<evidence type="ECO:0000256" key="4">
    <source>
        <dbReference type="ARBA" id="ARBA00023163"/>
    </source>
</evidence>
<protein>
    <recommendedName>
        <fullName evidence="6">TF-B3 domain-containing protein</fullName>
    </recommendedName>
</protein>
<evidence type="ECO:0000256" key="2">
    <source>
        <dbReference type="ARBA" id="ARBA00023015"/>
    </source>
</evidence>